<dbReference type="GO" id="GO:0005634">
    <property type="term" value="C:nucleus"/>
    <property type="evidence" value="ECO:0007669"/>
    <property type="project" value="UniProtKB-SubCell"/>
</dbReference>
<dbReference type="GO" id="GO:0007178">
    <property type="term" value="P:cell surface receptor protein serine/threonine kinase signaling pathway"/>
    <property type="evidence" value="ECO:0007669"/>
    <property type="project" value="TreeGrafter"/>
</dbReference>
<dbReference type="GO" id="GO:0045087">
    <property type="term" value="P:innate immune response"/>
    <property type="evidence" value="ECO:0007669"/>
    <property type="project" value="UniProtKB-KW"/>
</dbReference>
<dbReference type="SMART" id="SM01284">
    <property type="entry name" value="ECSIT_Cterm"/>
    <property type="match status" value="1"/>
</dbReference>
<evidence type="ECO:0000256" key="8">
    <source>
        <dbReference type="ARBA" id="ARBA00022859"/>
    </source>
</evidence>
<evidence type="ECO:0000256" key="4">
    <source>
        <dbReference type="ARBA" id="ARBA00007674"/>
    </source>
</evidence>
<comment type="similarity">
    <text evidence="4">Belongs to the ECSIT family.</text>
</comment>
<evidence type="ECO:0000259" key="12">
    <source>
        <dbReference type="SMART" id="SM01284"/>
    </source>
</evidence>
<sequence>MSVCTKVQNRNIHLTRIVLKKELVVRSRDHFDTENRSKETFLAAINMFYTRDVHRRGHVEFIYSALSHLEEYGLNRDLDTYKKILDVLPKGKMIPTNVFQAEFTHYPKQQQCAIDVLEKMEDNGVIPDPEVEAMIMNTFGKHGHPMKKLMRMSYWLPKFKHASPWALPEVIPSSNLEIGKLAVARMCSVDPASVIETFETKELEDSIDDTWIVSGQSPIQQELLEKMEPYKTVYVEGGFPIWLRRTSINYFILRSEPVPPSKTELDLNSQFDFDDVSQLQSWILGEENLTSKDVLVPPSVHEQEDGTVLAIAVTGTSSKDSLLSWIRFLERKNPHLANLSIMFATSSPLGEVTPFIESGTEALQDTPKITDGSGS</sequence>
<keyword evidence="11" id="KW-0539">Nucleus</keyword>
<comment type="subcellular location">
    <subcellularLocation>
        <location evidence="3">Cytoplasm</location>
    </subcellularLocation>
    <subcellularLocation>
        <location evidence="2">Mitochondrion</location>
    </subcellularLocation>
    <subcellularLocation>
        <location evidence="1">Nucleus</location>
    </subcellularLocation>
</comment>
<accession>A0A9N6WRV5</accession>
<evidence type="ECO:0000256" key="1">
    <source>
        <dbReference type="ARBA" id="ARBA00004123"/>
    </source>
</evidence>
<evidence type="ECO:0000256" key="6">
    <source>
        <dbReference type="ARBA" id="ARBA00022490"/>
    </source>
</evidence>
<reference evidence="13" key="1">
    <citation type="submission" date="2021-04" db="EMBL/GenBank/DDBJ databases">
        <authorList>
            <person name="Cornetti L."/>
        </authorList>
    </citation>
    <scope>NUCLEOTIDE SEQUENCE</scope>
</reference>
<evidence type="ECO:0000256" key="2">
    <source>
        <dbReference type="ARBA" id="ARBA00004173"/>
    </source>
</evidence>
<proteinExistence type="inferred from homology"/>
<dbReference type="PANTHER" id="PTHR13113">
    <property type="entry name" value="ECSIT EVOLUTIONARILY CONSERVED SIGNALING INTERMEDIATE IN TOLL PATHWAYS"/>
    <property type="match status" value="1"/>
</dbReference>
<keyword evidence="9" id="KW-0809">Transit peptide</keyword>
<dbReference type="Pfam" id="PF06239">
    <property type="entry name" value="ECSIT_N"/>
    <property type="match status" value="1"/>
</dbReference>
<dbReference type="InterPro" id="IPR046448">
    <property type="entry name" value="ECSIT_N"/>
</dbReference>
<dbReference type="EMBL" id="OC985909">
    <property type="protein sequence ID" value="CAG4642564.1"/>
    <property type="molecule type" value="Genomic_DNA"/>
</dbReference>
<dbReference type="PANTHER" id="PTHR13113:SF1">
    <property type="entry name" value="EVOLUTIONARILY CONSERVED SIGNALING INTERMEDIATE IN TOLL PATHWAY, MITOCHONDRIAL"/>
    <property type="match status" value="1"/>
</dbReference>
<keyword evidence="7" id="KW-0399">Innate immunity</keyword>
<evidence type="ECO:0000256" key="9">
    <source>
        <dbReference type="ARBA" id="ARBA00022946"/>
    </source>
</evidence>
<keyword evidence="10" id="KW-0496">Mitochondrion</keyword>
<dbReference type="InterPro" id="IPR010418">
    <property type="entry name" value="ECSIT"/>
</dbReference>
<dbReference type="GO" id="GO:0005739">
    <property type="term" value="C:mitochondrion"/>
    <property type="evidence" value="ECO:0007669"/>
    <property type="project" value="UniProtKB-SubCell"/>
</dbReference>
<feature type="domain" description="ECSIT C-terminal" evidence="12">
    <location>
        <begin position="217"/>
        <end position="346"/>
    </location>
</feature>
<evidence type="ECO:0000256" key="3">
    <source>
        <dbReference type="ARBA" id="ARBA00004496"/>
    </source>
</evidence>
<protein>
    <recommendedName>
        <fullName evidence="5">Evolutionarily conserved signaling intermediate in Toll pathway, mitochondrial</fullName>
    </recommendedName>
</protein>
<keyword evidence="6" id="KW-0963">Cytoplasm</keyword>
<organism evidence="13">
    <name type="scientific">Evadne anonyx</name>
    <dbReference type="NCBI Taxonomy" id="141404"/>
    <lineage>
        <taxon>Eukaryota</taxon>
        <taxon>Metazoa</taxon>
        <taxon>Ecdysozoa</taxon>
        <taxon>Arthropoda</taxon>
        <taxon>Crustacea</taxon>
        <taxon>Branchiopoda</taxon>
        <taxon>Diplostraca</taxon>
        <taxon>Cladocera</taxon>
        <taxon>Onychopoda</taxon>
        <taxon>Podonidae</taxon>
        <taxon>Evadne</taxon>
    </lineage>
</organism>
<name>A0A9N6WRV5_9CRUS</name>
<gene>
    <name evidence="13" type="primary">EOG090X07J4</name>
</gene>
<keyword evidence="8" id="KW-0391">Immunity</keyword>
<dbReference type="AlphaFoldDB" id="A0A9N6WRV5"/>
<dbReference type="Pfam" id="PF14784">
    <property type="entry name" value="ECSIT_C"/>
    <property type="match status" value="1"/>
</dbReference>
<evidence type="ECO:0000256" key="7">
    <source>
        <dbReference type="ARBA" id="ARBA00022588"/>
    </source>
</evidence>
<evidence type="ECO:0000313" key="13">
    <source>
        <dbReference type="EMBL" id="CAG4642564.1"/>
    </source>
</evidence>
<evidence type="ECO:0000256" key="11">
    <source>
        <dbReference type="ARBA" id="ARBA00023242"/>
    </source>
</evidence>
<evidence type="ECO:0000256" key="10">
    <source>
        <dbReference type="ARBA" id="ARBA00023128"/>
    </source>
</evidence>
<evidence type="ECO:0000256" key="5">
    <source>
        <dbReference type="ARBA" id="ARBA00019998"/>
    </source>
</evidence>
<dbReference type="InterPro" id="IPR029342">
    <property type="entry name" value="ECIST_C"/>
</dbReference>